<dbReference type="EMBL" id="CP009286">
    <property type="protein sequence ID" value="AIQ63658.1"/>
    <property type="molecule type" value="Genomic_DNA"/>
</dbReference>
<evidence type="ECO:0000313" key="3">
    <source>
        <dbReference type="Proteomes" id="UP000029507"/>
    </source>
</evidence>
<evidence type="ECO:0000259" key="1">
    <source>
        <dbReference type="Pfam" id="PF01965"/>
    </source>
</evidence>
<dbReference type="InterPro" id="IPR029062">
    <property type="entry name" value="Class_I_gatase-like"/>
</dbReference>
<evidence type="ECO:0000313" key="2">
    <source>
        <dbReference type="EMBL" id="AIQ63658.1"/>
    </source>
</evidence>
<dbReference type="AlphaFoldDB" id="A0A089LWL6"/>
<organism evidence="2 3">
    <name type="scientific">Paenibacillus stellifer</name>
    <dbReference type="NCBI Taxonomy" id="169760"/>
    <lineage>
        <taxon>Bacteria</taxon>
        <taxon>Bacillati</taxon>
        <taxon>Bacillota</taxon>
        <taxon>Bacilli</taxon>
        <taxon>Bacillales</taxon>
        <taxon>Paenibacillaceae</taxon>
        <taxon>Paenibacillus</taxon>
    </lineage>
</organism>
<dbReference type="KEGG" id="pste:PSTEL_11775"/>
<feature type="domain" description="DJ-1/PfpI" evidence="1">
    <location>
        <begin position="2"/>
        <end position="165"/>
    </location>
</feature>
<dbReference type="RefSeq" id="WP_038695356.1">
    <property type="nucleotide sequence ID" value="NZ_CP009286.1"/>
</dbReference>
<dbReference type="OrthoDB" id="9803764at2"/>
<dbReference type="InterPro" id="IPR052158">
    <property type="entry name" value="INH-QAR"/>
</dbReference>
<dbReference type="PANTHER" id="PTHR43130">
    <property type="entry name" value="ARAC-FAMILY TRANSCRIPTIONAL REGULATOR"/>
    <property type="match status" value="1"/>
</dbReference>
<dbReference type="Proteomes" id="UP000029507">
    <property type="component" value="Chromosome"/>
</dbReference>
<reference evidence="2 3" key="1">
    <citation type="submission" date="2014-08" db="EMBL/GenBank/DDBJ databases">
        <title>Comparative genomics of the Paenibacillus odorifer group.</title>
        <authorList>
            <person name="den Bakker H.C."/>
            <person name="Tsai Y.-C."/>
            <person name="Martin N."/>
            <person name="Korlach J."/>
            <person name="Wiedmann M."/>
        </authorList>
    </citation>
    <scope>NUCLEOTIDE SEQUENCE [LARGE SCALE GENOMIC DNA]</scope>
    <source>
        <strain evidence="2 3">DSM 14472</strain>
    </source>
</reference>
<proteinExistence type="predicted"/>
<dbReference type="SUPFAM" id="SSF52317">
    <property type="entry name" value="Class I glutamine amidotransferase-like"/>
    <property type="match status" value="1"/>
</dbReference>
<keyword evidence="3" id="KW-1185">Reference proteome</keyword>
<sequence length="199" mass="21609">MNIAFVLFDGVTFLDFAGFYDVVIRLRHFESYAELKWDVCAASDSVKDDQGLEIRPGRVLPDLSGYDLVFVPGGWGTRSLRYDQDFISWLKGAGEAKWIVSVCTGSLLLGAAGLLEGKKATTHPNASELLKPYCREVGNARIVHDGRVITGGGVSTSIDLGLYVVGLLAGEEAARAVKKQIDYPYELQGVDIVLHGGEQ</sequence>
<protein>
    <submittedName>
        <fullName evidence="2">Thiamine biosynthesis protein ThiJ</fullName>
    </submittedName>
</protein>
<dbReference type="HOGENOM" id="CLU_000445_44_1_9"/>
<name>A0A089LWL6_9BACL</name>
<dbReference type="Pfam" id="PF01965">
    <property type="entry name" value="DJ-1_PfpI"/>
    <property type="match status" value="1"/>
</dbReference>
<dbReference type="InterPro" id="IPR002818">
    <property type="entry name" value="DJ-1/PfpI"/>
</dbReference>
<dbReference type="STRING" id="169760.PSTEL_11775"/>
<accession>A0A089LWL6</accession>
<gene>
    <name evidence="2" type="ORF">PSTEL_11775</name>
</gene>
<dbReference type="Gene3D" id="3.40.50.880">
    <property type="match status" value="1"/>
</dbReference>
<dbReference type="PANTHER" id="PTHR43130:SF3">
    <property type="entry name" value="HTH-TYPE TRANSCRIPTIONAL REGULATOR RV1931C"/>
    <property type="match status" value="1"/>
</dbReference>